<feature type="compositionally biased region" description="Polar residues" evidence="1">
    <location>
        <begin position="119"/>
        <end position="132"/>
    </location>
</feature>
<reference evidence="2" key="1">
    <citation type="submission" date="2021-02" db="EMBL/GenBank/DDBJ databases">
        <authorList>
            <person name="Nowell W R."/>
        </authorList>
    </citation>
    <scope>NUCLEOTIDE SEQUENCE</scope>
</reference>
<keyword evidence="3" id="KW-1185">Reference proteome</keyword>
<dbReference type="EMBL" id="CAJNOR010001864">
    <property type="protein sequence ID" value="CAF1211774.1"/>
    <property type="molecule type" value="Genomic_DNA"/>
</dbReference>
<protein>
    <submittedName>
        <fullName evidence="2">Uncharacterized protein</fullName>
    </submittedName>
</protein>
<name>A0A814X948_ADIRI</name>
<feature type="compositionally biased region" description="Basic and acidic residues" evidence="1">
    <location>
        <begin position="168"/>
        <end position="180"/>
    </location>
</feature>
<gene>
    <name evidence="2" type="ORF">XAT740_LOCUS24231</name>
</gene>
<dbReference type="AlphaFoldDB" id="A0A814X948"/>
<feature type="region of interest" description="Disordered" evidence="1">
    <location>
        <begin position="117"/>
        <end position="180"/>
    </location>
</feature>
<evidence type="ECO:0000313" key="3">
    <source>
        <dbReference type="Proteomes" id="UP000663828"/>
    </source>
</evidence>
<sequence>MINKQQQTRKRDLDRDSPILIHRRLRRATIETCQHSSADIDNILGNQLQLTLPLRVSTRNRAARASLLPSLPLKYTNSSSKNTIQHVPFDSKLSQSLQISLWTPVLKEKDGIATRILRSKNQPLRSNRNAQPHAQKDKNHLTSRPNHVPDLYLTSKSLKKPTSAWEEPTPKMDSSSHEEESLAAVHTVSVLTYNPQIFIEECDDVDSSTPLSPKQLLSFNDIYKLKPPKSSVSRRHSYTNALPTLAEHIIDE</sequence>
<dbReference type="Proteomes" id="UP000663828">
    <property type="component" value="Unassembled WGS sequence"/>
</dbReference>
<comment type="caution">
    <text evidence="2">The sequence shown here is derived from an EMBL/GenBank/DDBJ whole genome shotgun (WGS) entry which is preliminary data.</text>
</comment>
<proteinExistence type="predicted"/>
<evidence type="ECO:0000313" key="2">
    <source>
        <dbReference type="EMBL" id="CAF1211774.1"/>
    </source>
</evidence>
<evidence type="ECO:0000256" key="1">
    <source>
        <dbReference type="SAM" id="MobiDB-lite"/>
    </source>
</evidence>
<accession>A0A814X948</accession>
<organism evidence="2 3">
    <name type="scientific">Adineta ricciae</name>
    <name type="common">Rotifer</name>
    <dbReference type="NCBI Taxonomy" id="249248"/>
    <lineage>
        <taxon>Eukaryota</taxon>
        <taxon>Metazoa</taxon>
        <taxon>Spiralia</taxon>
        <taxon>Gnathifera</taxon>
        <taxon>Rotifera</taxon>
        <taxon>Eurotatoria</taxon>
        <taxon>Bdelloidea</taxon>
        <taxon>Adinetida</taxon>
        <taxon>Adinetidae</taxon>
        <taxon>Adineta</taxon>
    </lineage>
</organism>